<feature type="coiled-coil region" evidence="1">
    <location>
        <begin position="87"/>
        <end position="122"/>
    </location>
</feature>
<dbReference type="InterPro" id="IPR040631">
    <property type="entry name" value="LPD30"/>
</dbReference>
<evidence type="ECO:0000256" key="1">
    <source>
        <dbReference type="SAM" id="Coils"/>
    </source>
</evidence>
<keyword evidence="4" id="KW-0614">Plasmid</keyword>
<protein>
    <recommendedName>
        <fullName evidence="5">Large polyvalent protein associated domain-containing protein</fullName>
    </recommendedName>
</protein>
<dbReference type="EMBL" id="KT351733">
    <property type="protein sequence ID" value="ALG88503.1"/>
    <property type="molecule type" value="Genomic_DNA"/>
</dbReference>
<evidence type="ECO:0000259" key="2">
    <source>
        <dbReference type="Pfam" id="PF18847"/>
    </source>
</evidence>
<reference evidence="4" key="2">
    <citation type="submission" date="2015-07" db="EMBL/GenBank/DDBJ databases">
        <authorList>
            <person name="Welte C."/>
            <person name="de Graaf R."/>
            <person name="van den Bosch T.J.M."/>
            <person name="Op den Camp H."/>
            <person name="van Dam N."/>
            <person name="Jetten M."/>
        </authorList>
    </citation>
    <scope>NUCLEOTIDE SEQUENCE</scope>
    <source>
        <plasmid evidence="4">Drgb2</plasmid>
    </source>
</reference>
<evidence type="ECO:0008006" key="5">
    <source>
        <dbReference type="Google" id="ProtNLM"/>
    </source>
</evidence>
<evidence type="ECO:0000259" key="3">
    <source>
        <dbReference type="Pfam" id="PF18850"/>
    </source>
</evidence>
<feature type="domain" description="Large polyvalent protein associated" evidence="2">
    <location>
        <begin position="144"/>
        <end position="225"/>
    </location>
</feature>
<dbReference type="Pfam" id="PF18850">
    <property type="entry name" value="LPD30"/>
    <property type="match status" value="1"/>
</dbReference>
<dbReference type="AlphaFoldDB" id="A0A0N7FVZ1"/>
<dbReference type="InterPro" id="IPR041311">
    <property type="entry name" value="LPD29"/>
</dbReference>
<feature type="domain" description="Large polyvalent protein associated" evidence="3">
    <location>
        <begin position="7"/>
        <end position="105"/>
    </location>
</feature>
<accession>A0A0N7FVZ1</accession>
<reference evidence="4" key="1">
    <citation type="journal article" date="2015" name="Environ. Microbiol.">
        <title>Plasmids from the gut microbiome of cabbage root fly larvae encode SaxA that catalyses the conversion of the plant toxin 2-phenylethyl isothiocyanate.</title>
        <authorList>
            <person name="Welte C.U."/>
            <person name="de Graaf R.M."/>
            <person name="van den Bosch T.J."/>
            <person name="Op den Camp H.J."/>
            <person name="van Dam N.M."/>
            <person name="Jetten M.S."/>
        </authorList>
    </citation>
    <scope>NUCLEOTIDE SEQUENCE</scope>
    <source>
        <plasmid evidence="4">Drgb2</plasmid>
    </source>
</reference>
<evidence type="ECO:0000313" key="4">
    <source>
        <dbReference type="EMBL" id="ALG88503.1"/>
    </source>
</evidence>
<dbReference type="RefSeq" id="WP_181375488.1">
    <property type="nucleotide sequence ID" value="NZ_KT351733.1"/>
</dbReference>
<geneLocation type="plasmid" evidence="4">
    <name>Drgb2</name>
</geneLocation>
<proteinExistence type="predicted"/>
<keyword evidence="1" id="KW-0175">Coiled coil</keyword>
<dbReference type="Pfam" id="PF18847">
    <property type="entry name" value="LPD29"/>
    <property type="match status" value="1"/>
</dbReference>
<name>A0A0N7FVZ1_PECCA</name>
<sequence length="288" mass="33161">MEQQTLLSVGQVVYTNLYNLGKGVIVNIHGEQKPQSIKNMYNVMVTGGNAEFDIVFFNGNKSNRLPESILHSVQWRIKNETVDQETIKSLIEKAEAHEQAEKAEEERKINEFKQGVEFQKNNTEYSHLTQITSNSDKKIKIVGKNIRAELKKHFPKTKFSVRKQYYSTYHVSWTDGPTVDEVESIINKYETSRFDSYTDYHYSETSPFNVVYGGADYVFTHRDYSDEIIALAIKSLIDKYGESYEFDTALMTVENYHQGILYKIGREQIIGNDGIGGEIGRVLRKTSY</sequence>
<organism evidence="4">
    <name type="scientific">Pectobacterium carotovorum</name>
    <name type="common">Erwinia carotovora</name>
    <dbReference type="NCBI Taxonomy" id="554"/>
    <lineage>
        <taxon>Bacteria</taxon>
        <taxon>Pseudomonadati</taxon>
        <taxon>Pseudomonadota</taxon>
        <taxon>Gammaproteobacteria</taxon>
        <taxon>Enterobacterales</taxon>
        <taxon>Pectobacteriaceae</taxon>
        <taxon>Pectobacterium</taxon>
    </lineage>
</organism>